<comment type="caution">
    <text evidence="5">The sequence shown here is derived from an EMBL/GenBank/DDBJ whole genome shotgun (WGS) entry which is preliminary data.</text>
</comment>
<keyword evidence="1 2" id="KW-0129">CBS domain</keyword>
<dbReference type="InterPro" id="IPR000644">
    <property type="entry name" value="CBS_dom"/>
</dbReference>
<evidence type="ECO:0000259" key="4">
    <source>
        <dbReference type="PROSITE" id="PS51371"/>
    </source>
</evidence>
<dbReference type="PROSITE" id="PS51371">
    <property type="entry name" value="CBS"/>
    <property type="match status" value="2"/>
</dbReference>
<name>A0A836CC85_9STRA</name>
<dbReference type="PANTHER" id="PTHR43080">
    <property type="entry name" value="CBS DOMAIN-CONTAINING PROTEIN CBSX3, MITOCHONDRIAL"/>
    <property type="match status" value="1"/>
</dbReference>
<feature type="domain" description="CBS" evidence="4">
    <location>
        <begin position="45"/>
        <end position="102"/>
    </location>
</feature>
<dbReference type="EMBL" id="JAFCMP010000511">
    <property type="protein sequence ID" value="KAG5178856.1"/>
    <property type="molecule type" value="Genomic_DNA"/>
</dbReference>
<dbReference type="SUPFAM" id="SSF54631">
    <property type="entry name" value="CBS-domain pair"/>
    <property type="match status" value="1"/>
</dbReference>
<gene>
    <name evidence="5" type="ORF">JKP88DRAFT_168314</name>
</gene>
<keyword evidence="6" id="KW-1185">Reference proteome</keyword>
<dbReference type="Gene3D" id="3.10.580.10">
    <property type="entry name" value="CBS-domain"/>
    <property type="match status" value="1"/>
</dbReference>
<dbReference type="InterPro" id="IPR046342">
    <property type="entry name" value="CBS_dom_sf"/>
</dbReference>
<dbReference type="OrthoDB" id="418595at2759"/>
<feature type="chain" id="PRO_5032634193" description="CBS domain-containing protein" evidence="3">
    <location>
        <begin position="37"/>
        <end position="210"/>
    </location>
</feature>
<dbReference type="SMART" id="SM00116">
    <property type="entry name" value="CBS"/>
    <property type="match status" value="2"/>
</dbReference>
<dbReference type="AlphaFoldDB" id="A0A836CC85"/>
<evidence type="ECO:0000256" key="3">
    <source>
        <dbReference type="SAM" id="SignalP"/>
    </source>
</evidence>
<feature type="signal peptide" evidence="3">
    <location>
        <begin position="1"/>
        <end position="36"/>
    </location>
</feature>
<sequence length="210" mass="23131">MLLPCLLQGACISLGSSTSISLIQLQLLVWARGAQAGDVLRQKQLLRQQIEVPGSTTVDEAITAMVNERVASFMVVDAAGKVIGLFTARDVLGVLARFPNKADGLAARVHEFMIPLSQMITCSPEDSLYQCLLVMTELRIRNLPVLADGQVGGIINSNDISDFTFSSEQLGGKKAYINNIRWAMTLQALQRVYFIFEVYLEVELLPRRSN</sequence>
<organism evidence="5 6">
    <name type="scientific">Tribonema minus</name>
    <dbReference type="NCBI Taxonomy" id="303371"/>
    <lineage>
        <taxon>Eukaryota</taxon>
        <taxon>Sar</taxon>
        <taxon>Stramenopiles</taxon>
        <taxon>Ochrophyta</taxon>
        <taxon>PX clade</taxon>
        <taxon>Xanthophyceae</taxon>
        <taxon>Tribonematales</taxon>
        <taxon>Tribonemataceae</taxon>
        <taxon>Tribonema</taxon>
    </lineage>
</organism>
<dbReference type="InterPro" id="IPR051257">
    <property type="entry name" value="Diverse_CBS-Domain"/>
</dbReference>
<evidence type="ECO:0000256" key="2">
    <source>
        <dbReference type="PROSITE-ProRule" id="PRU00703"/>
    </source>
</evidence>
<evidence type="ECO:0000256" key="1">
    <source>
        <dbReference type="ARBA" id="ARBA00023122"/>
    </source>
</evidence>
<reference evidence="5" key="1">
    <citation type="submission" date="2021-02" db="EMBL/GenBank/DDBJ databases">
        <title>First Annotated Genome of the Yellow-green Alga Tribonema minus.</title>
        <authorList>
            <person name="Mahan K.M."/>
        </authorList>
    </citation>
    <scope>NUCLEOTIDE SEQUENCE</scope>
    <source>
        <strain evidence="5">UTEX B ZZ1240</strain>
    </source>
</reference>
<dbReference type="Pfam" id="PF00571">
    <property type="entry name" value="CBS"/>
    <property type="match status" value="2"/>
</dbReference>
<dbReference type="Proteomes" id="UP000664859">
    <property type="component" value="Unassembled WGS sequence"/>
</dbReference>
<dbReference type="PANTHER" id="PTHR43080:SF2">
    <property type="entry name" value="CBS DOMAIN-CONTAINING PROTEIN"/>
    <property type="match status" value="1"/>
</dbReference>
<keyword evidence="3" id="KW-0732">Signal</keyword>
<evidence type="ECO:0000313" key="6">
    <source>
        <dbReference type="Proteomes" id="UP000664859"/>
    </source>
</evidence>
<feature type="domain" description="CBS" evidence="4">
    <location>
        <begin position="113"/>
        <end position="170"/>
    </location>
</feature>
<evidence type="ECO:0000313" key="5">
    <source>
        <dbReference type="EMBL" id="KAG5178856.1"/>
    </source>
</evidence>
<proteinExistence type="predicted"/>
<accession>A0A836CC85</accession>
<protein>
    <recommendedName>
        <fullName evidence="4">CBS domain-containing protein</fullName>
    </recommendedName>
</protein>